<evidence type="ECO:0000313" key="1">
    <source>
        <dbReference type="EMBL" id="TXD90119.1"/>
    </source>
</evidence>
<name>A0A5C6ZJW5_9FLAO</name>
<evidence type="ECO:0008006" key="3">
    <source>
        <dbReference type="Google" id="ProtNLM"/>
    </source>
</evidence>
<dbReference type="OrthoDB" id="1524637at2"/>
<gene>
    <name evidence="1" type="ORF">ESY86_05055</name>
</gene>
<evidence type="ECO:0000313" key="2">
    <source>
        <dbReference type="Proteomes" id="UP000321578"/>
    </source>
</evidence>
<sequence length="101" mass="11400">MKLVIVTAVEEFQKDVLKLFKKANIESFSSSDIDGHKNGSSILMASSWFSGEKAGNESRLFFSFTEDQYIDDLFQLIEVFNSNLETSNPIKAVVVPIEKFI</sequence>
<comment type="caution">
    <text evidence="1">The sequence shown here is derived from an EMBL/GenBank/DDBJ whole genome shotgun (WGS) entry which is preliminary data.</text>
</comment>
<organism evidence="1 2">
    <name type="scientific">Subsaximicrobium wynnwilliamsii</name>
    <dbReference type="NCBI Taxonomy" id="291179"/>
    <lineage>
        <taxon>Bacteria</taxon>
        <taxon>Pseudomonadati</taxon>
        <taxon>Bacteroidota</taxon>
        <taxon>Flavobacteriia</taxon>
        <taxon>Flavobacteriales</taxon>
        <taxon>Flavobacteriaceae</taxon>
        <taxon>Subsaximicrobium</taxon>
    </lineage>
</organism>
<dbReference type="AlphaFoldDB" id="A0A5C6ZJW5"/>
<dbReference type="EMBL" id="VORO01000004">
    <property type="protein sequence ID" value="TXD90119.1"/>
    <property type="molecule type" value="Genomic_DNA"/>
</dbReference>
<dbReference type="RefSeq" id="WP_147085513.1">
    <property type="nucleotide sequence ID" value="NZ_VORM01000004.1"/>
</dbReference>
<reference evidence="1 2" key="1">
    <citation type="submission" date="2019-08" db="EMBL/GenBank/DDBJ databases">
        <title>Genomes of Subsaximicrobium wynnwilliamsii strains.</title>
        <authorList>
            <person name="Bowman J.P."/>
        </authorList>
    </citation>
    <scope>NUCLEOTIDE SEQUENCE [LARGE SCALE GENOMIC DNA]</scope>
    <source>
        <strain evidence="1 2">2-80-2</strain>
    </source>
</reference>
<protein>
    <recommendedName>
        <fullName evidence="3">DUF3240 domain-containing protein</fullName>
    </recommendedName>
</protein>
<dbReference type="Proteomes" id="UP000321578">
    <property type="component" value="Unassembled WGS sequence"/>
</dbReference>
<keyword evidence="2" id="KW-1185">Reference proteome</keyword>
<proteinExistence type="predicted"/>
<accession>A0A5C6ZJW5</accession>